<dbReference type="Proteomes" id="UP000001744">
    <property type="component" value="Unassembled WGS sequence"/>
</dbReference>
<gene>
    <name evidence="11" type="primary">thi5</name>
    <name evidence="10" type="ORF">SJAG_02406</name>
</gene>
<dbReference type="EMBL" id="KE651166">
    <property type="protein sequence ID" value="EEB07319.1"/>
    <property type="molecule type" value="Genomic_DNA"/>
</dbReference>
<dbReference type="GO" id="GO:0000981">
    <property type="term" value="F:DNA-binding transcription factor activity, RNA polymerase II-specific"/>
    <property type="evidence" value="ECO:0007669"/>
    <property type="project" value="InterPro"/>
</dbReference>
<dbReference type="SMART" id="SM00066">
    <property type="entry name" value="GAL4"/>
    <property type="match status" value="1"/>
</dbReference>
<dbReference type="Gene3D" id="4.10.240.10">
    <property type="entry name" value="Zn(2)-C6 fungal-type DNA-binding domain"/>
    <property type="match status" value="1"/>
</dbReference>
<keyword evidence="6" id="KW-0804">Transcription</keyword>
<dbReference type="GO" id="GO:0003677">
    <property type="term" value="F:DNA binding"/>
    <property type="evidence" value="ECO:0007669"/>
    <property type="project" value="UniProtKB-KW"/>
</dbReference>
<dbReference type="GO" id="GO:0045944">
    <property type="term" value="P:positive regulation of transcription by RNA polymerase II"/>
    <property type="evidence" value="ECO:0000318"/>
    <property type="project" value="GO_Central"/>
</dbReference>
<dbReference type="PROSITE" id="PS50048">
    <property type="entry name" value="ZN2_CY6_FUNGAL_2"/>
    <property type="match status" value="1"/>
</dbReference>
<dbReference type="InterPro" id="IPR051711">
    <property type="entry name" value="Stress_Response_Reg"/>
</dbReference>
<dbReference type="Pfam" id="PF00172">
    <property type="entry name" value="Zn_clus"/>
    <property type="match status" value="1"/>
</dbReference>
<dbReference type="GO" id="GO:0008270">
    <property type="term" value="F:zinc ion binding"/>
    <property type="evidence" value="ECO:0007669"/>
    <property type="project" value="InterPro"/>
</dbReference>
<evidence type="ECO:0000256" key="4">
    <source>
        <dbReference type="ARBA" id="ARBA00023015"/>
    </source>
</evidence>
<dbReference type="InterPro" id="IPR036864">
    <property type="entry name" value="Zn2-C6_fun-type_DNA-bd_sf"/>
</dbReference>
<evidence type="ECO:0000259" key="9">
    <source>
        <dbReference type="PROSITE" id="PS50048"/>
    </source>
</evidence>
<keyword evidence="4" id="KW-0805">Transcription regulation</keyword>
<dbReference type="PANTHER" id="PTHR47540:SF1">
    <property type="entry name" value="ACTIVATOR OF STRESS GENES 1-RELATED"/>
    <property type="match status" value="1"/>
</dbReference>
<dbReference type="PROSITE" id="PS00463">
    <property type="entry name" value="ZN2_CY6_FUNGAL_1"/>
    <property type="match status" value="1"/>
</dbReference>
<feature type="domain" description="Zn(2)-C6 fungal-type" evidence="9">
    <location>
        <begin position="38"/>
        <end position="67"/>
    </location>
</feature>
<proteinExistence type="predicted"/>
<keyword evidence="2" id="KW-0479">Metal-binding</keyword>
<accession>B6K2D8</accession>
<feature type="region of interest" description="Disordered" evidence="8">
    <location>
        <begin position="124"/>
        <end position="147"/>
    </location>
</feature>
<comment type="subcellular location">
    <subcellularLocation>
        <location evidence="1">Nucleus</location>
    </subcellularLocation>
</comment>
<dbReference type="AlphaFoldDB" id="B6K2D8"/>
<dbReference type="RefSeq" id="XP_002173612.1">
    <property type="nucleotide sequence ID" value="XM_002173576.1"/>
</dbReference>
<dbReference type="InterPro" id="IPR001138">
    <property type="entry name" value="Zn2Cys6_DnaBD"/>
</dbReference>
<dbReference type="STRING" id="402676.B6K2D8"/>
<evidence type="ECO:0000313" key="11">
    <source>
        <dbReference type="JaponicusDB" id="SJAG_02406"/>
    </source>
</evidence>
<dbReference type="HOGENOM" id="CLU_360982_0_0_1"/>
<dbReference type="SUPFAM" id="SSF57701">
    <property type="entry name" value="Zn2/Cys6 DNA-binding domain"/>
    <property type="match status" value="1"/>
</dbReference>
<dbReference type="OrthoDB" id="3266505at2759"/>
<dbReference type="InterPro" id="IPR007219">
    <property type="entry name" value="XnlR_reg_dom"/>
</dbReference>
<dbReference type="PANTHER" id="PTHR47540">
    <property type="entry name" value="THIAMINE REPRESSIBLE GENES REGULATORY PROTEIN THI5"/>
    <property type="match status" value="1"/>
</dbReference>
<keyword evidence="12" id="KW-1185">Reference proteome</keyword>
<dbReference type="GO" id="GO:0005634">
    <property type="term" value="C:nucleus"/>
    <property type="evidence" value="ECO:0000318"/>
    <property type="project" value="GO_Central"/>
</dbReference>
<keyword evidence="7" id="KW-0539">Nucleus</keyword>
<evidence type="ECO:0000256" key="3">
    <source>
        <dbReference type="ARBA" id="ARBA00022833"/>
    </source>
</evidence>
<organism evidence="10 12">
    <name type="scientific">Schizosaccharomyces japonicus (strain yFS275 / FY16936)</name>
    <name type="common">Fission yeast</name>
    <dbReference type="NCBI Taxonomy" id="402676"/>
    <lineage>
        <taxon>Eukaryota</taxon>
        <taxon>Fungi</taxon>
        <taxon>Dikarya</taxon>
        <taxon>Ascomycota</taxon>
        <taxon>Taphrinomycotina</taxon>
        <taxon>Schizosaccharomycetes</taxon>
        <taxon>Schizosaccharomycetales</taxon>
        <taxon>Schizosaccharomycetaceae</taxon>
        <taxon>Schizosaccharomyces</taxon>
    </lineage>
</organism>
<evidence type="ECO:0000313" key="12">
    <source>
        <dbReference type="Proteomes" id="UP000001744"/>
    </source>
</evidence>
<dbReference type="CDD" id="cd12148">
    <property type="entry name" value="fungal_TF_MHR"/>
    <property type="match status" value="1"/>
</dbReference>
<evidence type="ECO:0000256" key="2">
    <source>
        <dbReference type="ARBA" id="ARBA00022723"/>
    </source>
</evidence>
<dbReference type="CDD" id="cd00067">
    <property type="entry name" value="GAL4"/>
    <property type="match status" value="1"/>
</dbReference>
<evidence type="ECO:0000313" key="10">
    <source>
        <dbReference type="EMBL" id="EEB07319.1"/>
    </source>
</evidence>
<reference evidence="10 12" key="1">
    <citation type="journal article" date="2011" name="Science">
        <title>Comparative functional genomics of the fission yeasts.</title>
        <authorList>
            <person name="Rhind N."/>
            <person name="Chen Z."/>
            <person name="Yassour M."/>
            <person name="Thompson D.A."/>
            <person name="Haas B.J."/>
            <person name="Habib N."/>
            <person name="Wapinski I."/>
            <person name="Roy S."/>
            <person name="Lin M.F."/>
            <person name="Heiman D.I."/>
            <person name="Young S.K."/>
            <person name="Furuya K."/>
            <person name="Guo Y."/>
            <person name="Pidoux A."/>
            <person name="Chen H.M."/>
            <person name="Robbertse B."/>
            <person name="Goldberg J.M."/>
            <person name="Aoki K."/>
            <person name="Bayne E.H."/>
            <person name="Berlin A.M."/>
            <person name="Desjardins C.A."/>
            <person name="Dobbs E."/>
            <person name="Dukaj L."/>
            <person name="Fan L."/>
            <person name="FitzGerald M.G."/>
            <person name="French C."/>
            <person name="Gujja S."/>
            <person name="Hansen K."/>
            <person name="Keifenheim D."/>
            <person name="Levin J.Z."/>
            <person name="Mosher R.A."/>
            <person name="Mueller C.A."/>
            <person name="Pfiffner J."/>
            <person name="Priest M."/>
            <person name="Russ C."/>
            <person name="Smialowska A."/>
            <person name="Swoboda P."/>
            <person name="Sykes S.M."/>
            <person name="Vaughn M."/>
            <person name="Vengrova S."/>
            <person name="Yoder R."/>
            <person name="Zeng Q."/>
            <person name="Allshire R."/>
            <person name="Baulcombe D."/>
            <person name="Birren B.W."/>
            <person name="Brown W."/>
            <person name="Ekwall K."/>
            <person name="Kellis M."/>
            <person name="Leatherwood J."/>
            <person name="Levin H."/>
            <person name="Margalit H."/>
            <person name="Martienssen R."/>
            <person name="Nieduszynski C.A."/>
            <person name="Spatafora J.W."/>
            <person name="Friedman N."/>
            <person name="Dalgaard J.Z."/>
            <person name="Baumann P."/>
            <person name="Niki H."/>
            <person name="Regev A."/>
            <person name="Nusbaum C."/>
        </authorList>
    </citation>
    <scope>NUCLEOTIDE SEQUENCE [LARGE SCALE GENOMIC DNA]</scope>
    <source>
        <strain evidence="12">yFS275 / FY16936</strain>
    </source>
</reference>
<evidence type="ECO:0000256" key="7">
    <source>
        <dbReference type="ARBA" id="ARBA00023242"/>
    </source>
</evidence>
<evidence type="ECO:0000256" key="6">
    <source>
        <dbReference type="ARBA" id="ARBA00023163"/>
    </source>
</evidence>
<evidence type="ECO:0000256" key="5">
    <source>
        <dbReference type="ARBA" id="ARBA00023125"/>
    </source>
</evidence>
<evidence type="ECO:0000256" key="1">
    <source>
        <dbReference type="ARBA" id="ARBA00004123"/>
    </source>
</evidence>
<keyword evidence="5" id="KW-0238">DNA-binding</keyword>
<feature type="compositionally biased region" description="Low complexity" evidence="8">
    <location>
        <begin position="138"/>
        <end position="147"/>
    </location>
</feature>
<dbReference type="GeneID" id="7050051"/>
<evidence type="ECO:0000256" key="8">
    <source>
        <dbReference type="SAM" id="MobiDB-lite"/>
    </source>
</evidence>
<dbReference type="Pfam" id="PF04082">
    <property type="entry name" value="Fungal_trans"/>
    <property type="match status" value="1"/>
</dbReference>
<dbReference type="VEuPathDB" id="FungiDB:SJAG_02406"/>
<name>B6K2D8_SCHJY</name>
<sequence length="883" mass="98044">MPANDSFATRKLVLDVKTQQRKARRRVPADHRQRVRKACLNCRAKKIRCDGCLPCQVCISANLECKYPTEQRALPPSRQYLEELLERQRCLEYLMSILCPDVSLETADMLRLCHSINDAVKESSPTVAGVPENDKIPSKSPSTAPTSTLSSAAMAAATGLVRPAFLSPFLLSGERPAVAASNVESLPSGYSVEDRVLASVHSACAVYSNQQKLAAAKSLYEQSSQQQNSSRRNAQKDTGVATCSSTFALTFRRILHQFNRPSLDIPLSPETPSALSPFSAVHTVPPFLHHMAASALSLLPKAQDAYTLANAFFQRFQGPLYFYPTSLFFARYDILVSATIPVESLDLGFLVIALLILGLGQMALHDINNAYPSLINLPQLFQTASHLLSGLINDCYTVTTVQALLLYGLYHLQSARLEMCHGFLGFASHISDSIGLYQRFSPSNTDETAVREICSRLYWTMHCMYGFLYQHKGISPSLRTPIDVDEMLDTPSMSVTAASTPKDMITVSNATSSKRNHALPSFVPPFPTVLQRLEVAHLPTNVFHLRAFIQLMLLSTWACDRLYGILAPLADETADLVRMRQGLQRLPEVASEIRKRLHKWRLGLTHRQLSGCHDPDDCHFGPNVLLKTMFHFSIIHSSRLLLLAKFHLCLNCPAEVLPQRYPPEFEEGVEACVDSATELVSEFAEMEHVNRLQCNSFTTYECLFAATSVLFLHEYISRIECPTLQTALRLLNLVGRKCPDTVGKTALLLNMFREVQPVPQAAPVVPTWDKPIEKTEMGYKAWIQWVNELSSNGSFYLGQDLTCNTQSRGSPGSAAQPAAIIEPKEGLLATRESSESSSEPVLNSEILQPAAPMYNFQGTDFSLPFMSWAEVVHHQEQGGTKFP</sequence>
<dbReference type="OMA" id="FEHICPS"/>
<dbReference type="GO" id="GO:0006351">
    <property type="term" value="P:DNA-templated transcription"/>
    <property type="evidence" value="ECO:0007669"/>
    <property type="project" value="InterPro"/>
</dbReference>
<keyword evidence="3" id="KW-0862">Zinc</keyword>
<dbReference type="JaponicusDB" id="SJAG_02406">
    <property type="gene designation" value="thi5"/>
</dbReference>
<protein>
    <submittedName>
        <fullName evidence="10">Transcription factor Thi5</fullName>
    </submittedName>
</protein>